<feature type="transmembrane region" description="Helical" evidence="6">
    <location>
        <begin position="325"/>
        <end position="358"/>
    </location>
</feature>
<evidence type="ECO:0000313" key="8">
    <source>
        <dbReference type="Proteomes" id="UP000799291"/>
    </source>
</evidence>
<feature type="transmembrane region" description="Helical" evidence="6">
    <location>
        <begin position="89"/>
        <end position="110"/>
    </location>
</feature>
<feature type="transmembrane region" description="Helical" evidence="6">
    <location>
        <begin position="385"/>
        <end position="409"/>
    </location>
</feature>
<evidence type="ECO:0000256" key="1">
    <source>
        <dbReference type="ARBA" id="ARBA00004141"/>
    </source>
</evidence>
<feature type="transmembrane region" description="Helical" evidence="6">
    <location>
        <begin position="476"/>
        <end position="496"/>
    </location>
</feature>
<evidence type="ECO:0000256" key="4">
    <source>
        <dbReference type="ARBA" id="ARBA00022989"/>
    </source>
</evidence>
<keyword evidence="3 6" id="KW-0812">Transmembrane</keyword>
<dbReference type="Pfam" id="PF13520">
    <property type="entry name" value="AA_permease_2"/>
    <property type="match status" value="1"/>
</dbReference>
<feature type="transmembrane region" description="Helical" evidence="6">
    <location>
        <begin position="179"/>
        <end position="196"/>
    </location>
</feature>
<evidence type="ECO:0000256" key="5">
    <source>
        <dbReference type="ARBA" id="ARBA00023136"/>
    </source>
</evidence>
<feature type="transmembrane region" description="Helical" evidence="6">
    <location>
        <begin position="508"/>
        <end position="526"/>
    </location>
</feature>
<feature type="transmembrane region" description="Helical" evidence="6">
    <location>
        <begin position="131"/>
        <end position="159"/>
    </location>
</feature>
<keyword evidence="4 6" id="KW-1133">Transmembrane helix</keyword>
<dbReference type="PANTHER" id="PTHR45649:SF1">
    <property type="entry name" value="TRANSPORTER, PUTATIVE (EUROFUNG)-RELATED"/>
    <property type="match status" value="1"/>
</dbReference>
<evidence type="ECO:0000256" key="6">
    <source>
        <dbReference type="SAM" id="Phobius"/>
    </source>
</evidence>
<keyword evidence="2" id="KW-0813">Transport</keyword>
<comment type="subcellular location">
    <subcellularLocation>
        <location evidence="1">Membrane</location>
        <topology evidence="1">Multi-pass membrane protein</topology>
    </subcellularLocation>
</comment>
<feature type="transmembrane region" description="Helical" evidence="6">
    <location>
        <begin position="245"/>
        <end position="264"/>
    </location>
</feature>
<protein>
    <submittedName>
        <fullName evidence="7">Choline transport protein</fullName>
    </submittedName>
</protein>
<feature type="transmembrane region" description="Helical" evidence="6">
    <location>
        <begin position="415"/>
        <end position="436"/>
    </location>
</feature>
<dbReference type="PANTHER" id="PTHR45649">
    <property type="entry name" value="AMINO-ACID PERMEASE BAT1"/>
    <property type="match status" value="1"/>
</dbReference>
<name>A0A6G1JGE4_9PLEO</name>
<feature type="transmembrane region" description="Helical" evidence="6">
    <location>
        <begin position="284"/>
        <end position="305"/>
    </location>
</feature>
<dbReference type="EMBL" id="MU005572">
    <property type="protein sequence ID" value="KAF2689637.1"/>
    <property type="molecule type" value="Genomic_DNA"/>
</dbReference>
<dbReference type="AlphaFoldDB" id="A0A6G1JGE4"/>
<dbReference type="GO" id="GO:0016020">
    <property type="term" value="C:membrane"/>
    <property type="evidence" value="ECO:0007669"/>
    <property type="project" value="UniProtKB-SubCell"/>
</dbReference>
<dbReference type="Gene3D" id="1.20.1740.10">
    <property type="entry name" value="Amino acid/polyamine transporter I"/>
    <property type="match status" value="1"/>
</dbReference>
<gene>
    <name evidence="7" type="ORF">K458DRAFT_400345</name>
</gene>
<dbReference type="Proteomes" id="UP000799291">
    <property type="component" value="Unassembled WGS sequence"/>
</dbReference>
<proteinExistence type="predicted"/>
<accession>A0A6G1JGE4</accession>
<keyword evidence="8" id="KW-1185">Reference proteome</keyword>
<keyword evidence="5 6" id="KW-0472">Membrane</keyword>
<evidence type="ECO:0000256" key="2">
    <source>
        <dbReference type="ARBA" id="ARBA00022448"/>
    </source>
</evidence>
<dbReference type="OrthoDB" id="3257095at2759"/>
<sequence length="544" mass="58776">MAQESLQLEPISSNKGDVLVEAAPVERSRYDIDNAELTRLGKKPVLKRNFGLISMLAFGCTVMITWEAIFILFAVSFTNGGSAGSIYEFILVWLGTLAAFSTMGELASMAPTAGGQYHWVSMLAPKSSRKFMSYLIGWLTLVGWQAIVSGACYLCASLVQGLMVLNDSAYQPTAWQLMLIYWATLLVALSVNTVIAQQLPNVESLILILHTFGFFAILIPLVYFAPHGNAKEVFTSFNNGGLWPSNGISFLIGCVGPCFALLGADAAVHMSEEITNPAKNVPRAMVFSILLNGSLGLAMLIATLFCLGDADAALASATHFPFMEIFLQAVGSVPGALTMASIITTLNICATISVVATASRMTWAFARDRGTPGWRILGKIEPKTTLPIASITLTMIIAVLLSLIGLGSAVAFNNLISLSVNGLFASYLIGNALLLYRRVTGDIKPYSATDTTLTNTIDAEYLTWGPWKIQEPFGTIINAFGCAFLFIMLIFSFWPIGNHPEPATMNYSSLMCGTVTIFSVVYYFFWAKQTYTGPVIEVGVAEAK</sequence>
<organism evidence="7 8">
    <name type="scientific">Lentithecium fluviatile CBS 122367</name>
    <dbReference type="NCBI Taxonomy" id="1168545"/>
    <lineage>
        <taxon>Eukaryota</taxon>
        <taxon>Fungi</taxon>
        <taxon>Dikarya</taxon>
        <taxon>Ascomycota</taxon>
        <taxon>Pezizomycotina</taxon>
        <taxon>Dothideomycetes</taxon>
        <taxon>Pleosporomycetidae</taxon>
        <taxon>Pleosporales</taxon>
        <taxon>Massarineae</taxon>
        <taxon>Lentitheciaceae</taxon>
        <taxon>Lentithecium</taxon>
    </lineage>
</organism>
<reference evidence="7" key="1">
    <citation type="journal article" date="2020" name="Stud. Mycol.">
        <title>101 Dothideomycetes genomes: a test case for predicting lifestyles and emergence of pathogens.</title>
        <authorList>
            <person name="Haridas S."/>
            <person name="Albert R."/>
            <person name="Binder M."/>
            <person name="Bloem J."/>
            <person name="Labutti K."/>
            <person name="Salamov A."/>
            <person name="Andreopoulos B."/>
            <person name="Baker S."/>
            <person name="Barry K."/>
            <person name="Bills G."/>
            <person name="Bluhm B."/>
            <person name="Cannon C."/>
            <person name="Castanera R."/>
            <person name="Culley D."/>
            <person name="Daum C."/>
            <person name="Ezra D."/>
            <person name="Gonzalez J."/>
            <person name="Henrissat B."/>
            <person name="Kuo A."/>
            <person name="Liang C."/>
            <person name="Lipzen A."/>
            <person name="Lutzoni F."/>
            <person name="Magnuson J."/>
            <person name="Mondo S."/>
            <person name="Nolan M."/>
            <person name="Ohm R."/>
            <person name="Pangilinan J."/>
            <person name="Park H.-J."/>
            <person name="Ramirez L."/>
            <person name="Alfaro M."/>
            <person name="Sun H."/>
            <person name="Tritt A."/>
            <person name="Yoshinaga Y."/>
            <person name="Zwiers L.-H."/>
            <person name="Turgeon B."/>
            <person name="Goodwin S."/>
            <person name="Spatafora J."/>
            <person name="Crous P."/>
            <person name="Grigoriev I."/>
        </authorList>
    </citation>
    <scope>NUCLEOTIDE SEQUENCE</scope>
    <source>
        <strain evidence="7">CBS 122367</strain>
    </source>
</reference>
<dbReference type="InterPro" id="IPR002293">
    <property type="entry name" value="AA/rel_permease1"/>
</dbReference>
<evidence type="ECO:0000313" key="7">
    <source>
        <dbReference type="EMBL" id="KAF2689637.1"/>
    </source>
</evidence>
<evidence type="ECO:0000256" key="3">
    <source>
        <dbReference type="ARBA" id="ARBA00022692"/>
    </source>
</evidence>
<dbReference type="PIRSF" id="PIRSF006060">
    <property type="entry name" value="AA_transporter"/>
    <property type="match status" value="1"/>
</dbReference>
<feature type="transmembrane region" description="Helical" evidence="6">
    <location>
        <begin position="205"/>
        <end position="225"/>
    </location>
</feature>
<feature type="transmembrane region" description="Helical" evidence="6">
    <location>
        <begin position="50"/>
        <end position="77"/>
    </location>
</feature>
<dbReference type="GO" id="GO:0022857">
    <property type="term" value="F:transmembrane transporter activity"/>
    <property type="evidence" value="ECO:0007669"/>
    <property type="project" value="InterPro"/>
</dbReference>